<dbReference type="AlphaFoldDB" id="A0A1J1IZI3"/>
<organism evidence="1 2">
    <name type="scientific">Clunio marinus</name>
    <dbReference type="NCBI Taxonomy" id="568069"/>
    <lineage>
        <taxon>Eukaryota</taxon>
        <taxon>Metazoa</taxon>
        <taxon>Ecdysozoa</taxon>
        <taxon>Arthropoda</taxon>
        <taxon>Hexapoda</taxon>
        <taxon>Insecta</taxon>
        <taxon>Pterygota</taxon>
        <taxon>Neoptera</taxon>
        <taxon>Endopterygota</taxon>
        <taxon>Diptera</taxon>
        <taxon>Nematocera</taxon>
        <taxon>Chironomoidea</taxon>
        <taxon>Chironomidae</taxon>
        <taxon>Clunio</taxon>
    </lineage>
</organism>
<proteinExistence type="predicted"/>
<name>A0A1J1IZI3_9DIPT</name>
<evidence type="ECO:0000313" key="1">
    <source>
        <dbReference type="EMBL" id="CRL05683.1"/>
    </source>
</evidence>
<keyword evidence="2" id="KW-1185">Reference proteome</keyword>
<gene>
    <name evidence="1" type="ORF">CLUMA_CG018715</name>
</gene>
<protein>
    <submittedName>
        <fullName evidence="1">CLUMA_CG018715, isoform A</fullName>
    </submittedName>
</protein>
<dbReference type="Proteomes" id="UP000183832">
    <property type="component" value="Unassembled WGS sequence"/>
</dbReference>
<accession>A0A1J1IZI3</accession>
<evidence type="ECO:0000313" key="2">
    <source>
        <dbReference type="Proteomes" id="UP000183832"/>
    </source>
</evidence>
<sequence length="120" mass="13828">MSPNCVLNELMNKKVNVHIRQAFELIENSNCCLEDEISSNTLITVLNHLIYGLLIGFLSELRWERSEGKRLIALSEKEAKVEKSPGMTEETNERYLCILLEGIFIHVLLAPKKENQNREE</sequence>
<reference evidence="1 2" key="1">
    <citation type="submission" date="2015-04" db="EMBL/GenBank/DDBJ databases">
        <authorList>
            <person name="Syromyatnikov M.Y."/>
            <person name="Popov V.N."/>
        </authorList>
    </citation>
    <scope>NUCLEOTIDE SEQUENCE [LARGE SCALE GENOMIC DNA]</scope>
</reference>
<dbReference type="EMBL" id="CVRI01000065">
    <property type="protein sequence ID" value="CRL05683.1"/>
    <property type="molecule type" value="Genomic_DNA"/>
</dbReference>